<comment type="subcellular location">
    <subcellularLocation>
        <location evidence="1">Cytoplasm</location>
    </subcellularLocation>
</comment>
<feature type="compositionally biased region" description="Acidic residues" evidence="9">
    <location>
        <begin position="127"/>
        <end position="147"/>
    </location>
</feature>
<dbReference type="InterPro" id="IPR040025">
    <property type="entry name" value="Znf622/Rei1/Reh1"/>
</dbReference>
<evidence type="ECO:0000256" key="2">
    <source>
        <dbReference type="ARBA" id="ARBA00022490"/>
    </source>
</evidence>
<organism evidence="11">
    <name type="scientific">Sesamum radiatum</name>
    <name type="common">Black benniseed</name>
    <dbReference type="NCBI Taxonomy" id="300843"/>
    <lineage>
        <taxon>Eukaryota</taxon>
        <taxon>Viridiplantae</taxon>
        <taxon>Streptophyta</taxon>
        <taxon>Embryophyta</taxon>
        <taxon>Tracheophyta</taxon>
        <taxon>Spermatophyta</taxon>
        <taxon>Magnoliopsida</taxon>
        <taxon>eudicotyledons</taxon>
        <taxon>Gunneridae</taxon>
        <taxon>Pentapetalae</taxon>
        <taxon>asterids</taxon>
        <taxon>lamiids</taxon>
        <taxon>Lamiales</taxon>
        <taxon>Pedaliaceae</taxon>
        <taxon>Sesamum</taxon>
    </lineage>
</organism>
<proteinExistence type="inferred from homology"/>
<keyword evidence="4" id="KW-0479">Metal-binding</keyword>
<keyword evidence="6" id="KW-0862">Zinc</keyword>
<dbReference type="SMART" id="SM00451">
    <property type="entry name" value="ZnF_U1"/>
    <property type="match status" value="2"/>
</dbReference>
<evidence type="ECO:0000313" key="11">
    <source>
        <dbReference type="EMBL" id="KAL0330116.1"/>
    </source>
</evidence>
<accession>A0AAW2MJ46</accession>
<reference evidence="11" key="2">
    <citation type="journal article" date="2024" name="Plant">
        <title>Genomic evolution and insights into agronomic trait innovations of Sesamum species.</title>
        <authorList>
            <person name="Miao H."/>
            <person name="Wang L."/>
            <person name="Qu L."/>
            <person name="Liu H."/>
            <person name="Sun Y."/>
            <person name="Le M."/>
            <person name="Wang Q."/>
            <person name="Wei S."/>
            <person name="Zheng Y."/>
            <person name="Lin W."/>
            <person name="Duan Y."/>
            <person name="Cao H."/>
            <person name="Xiong S."/>
            <person name="Wang X."/>
            <person name="Wei L."/>
            <person name="Li C."/>
            <person name="Ma Q."/>
            <person name="Ju M."/>
            <person name="Zhao R."/>
            <person name="Li G."/>
            <person name="Mu C."/>
            <person name="Tian Q."/>
            <person name="Mei H."/>
            <person name="Zhang T."/>
            <person name="Gao T."/>
            <person name="Zhang H."/>
        </authorList>
    </citation>
    <scope>NUCLEOTIDE SEQUENCE</scope>
    <source>
        <strain evidence="11">G02</strain>
    </source>
</reference>
<dbReference type="InterPro" id="IPR003604">
    <property type="entry name" value="Matrin/U1-like-C_Znf_C2H2"/>
</dbReference>
<comment type="similarity">
    <text evidence="7">Belongs to the REI1 family.</text>
</comment>
<sequence length="411" mass="46594">MPGLTCNACNKEFVDEVEQKFHYKSEWHRYNLKRKVAGVPGVTETLFLARQSALAEEKGKLDETPMVYSCGLCGKEYRSSKAHAQHLKSKSHLMRASETPTSNGEGSTIIKPLQRRVPKEPLRQLVQEDDESEDSEWEEVDPEEDLVGEASDSFTQLKVNENPSNDDMDEDEDVDDDFEGLDPSCCFMCDLEHDTIESCMVHMHKQHGFFIPDIEYLKDPKGFLTYLSVKVKRDYICLYCNERCHPFSSLEAVRKHMEAKGHCKVHYGDGTEDEEAELEEFYDYSSSYVDADGNQLVAVDDTQKAVELGSGGAELIITRQNNGSTLTKMLGSREFLRYYRQKPRPTPANNAITAALASRYKSMGLATVQSREHVVRMKVIKAMNKSGIEAMRSKIGMKSNVIRNLPKNVPY</sequence>
<protein>
    <submittedName>
        <fullName evidence="11">Cytoplasmic 60S subunit biogenesis factor REI12</fullName>
    </submittedName>
</protein>
<reference evidence="11" key="1">
    <citation type="submission" date="2020-06" db="EMBL/GenBank/DDBJ databases">
        <authorList>
            <person name="Li T."/>
            <person name="Hu X."/>
            <person name="Zhang T."/>
            <person name="Song X."/>
            <person name="Zhang H."/>
            <person name="Dai N."/>
            <person name="Sheng W."/>
            <person name="Hou X."/>
            <person name="Wei L."/>
        </authorList>
    </citation>
    <scope>NUCLEOTIDE SEQUENCE</scope>
    <source>
        <strain evidence="11">G02</strain>
        <tissue evidence="11">Leaf</tissue>
    </source>
</reference>
<evidence type="ECO:0000259" key="10">
    <source>
        <dbReference type="PROSITE" id="PS50157"/>
    </source>
</evidence>
<evidence type="ECO:0000256" key="6">
    <source>
        <dbReference type="ARBA" id="ARBA00022833"/>
    </source>
</evidence>
<dbReference type="InterPro" id="IPR013087">
    <property type="entry name" value="Znf_C2H2_type"/>
</dbReference>
<feature type="compositionally biased region" description="Basic residues" evidence="9">
    <location>
        <begin position="84"/>
        <end position="93"/>
    </location>
</feature>
<comment type="caution">
    <text evidence="11">The sequence shown here is derived from an EMBL/GenBank/DDBJ whole genome shotgun (WGS) entry which is preliminary data.</text>
</comment>
<evidence type="ECO:0000256" key="4">
    <source>
        <dbReference type="ARBA" id="ARBA00022723"/>
    </source>
</evidence>
<dbReference type="GO" id="GO:0042273">
    <property type="term" value="P:ribosomal large subunit biogenesis"/>
    <property type="evidence" value="ECO:0007669"/>
    <property type="project" value="TreeGrafter"/>
</dbReference>
<keyword evidence="8" id="KW-0863">Zinc-finger</keyword>
<keyword evidence="5" id="KW-0677">Repeat</keyword>
<feature type="domain" description="C2H2-type" evidence="10">
    <location>
        <begin position="68"/>
        <end position="97"/>
    </location>
</feature>
<dbReference type="SMART" id="SM00355">
    <property type="entry name" value="ZnF_C2H2"/>
    <property type="match status" value="4"/>
</dbReference>
<feature type="compositionally biased region" description="Polar residues" evidence="9">
    <location>
        <begin position="152"/>
        <end position="163"/>
    </location>
</feature>
<dbReference type="PROSITE" id="PS00028">
    <property type="entry name" value="ZINC_FINGER_C2H2_1"/>
    <property type="match status" value="2"/>
</dbReference>
<keyword evidence="2" id="KW-0963">Cytoplasm</keyword>
<evidence type="ECO:0000256" key="9">
    <source>
        <dbReference type="SAM" id="MobiDB-lite"/>
    </source>
</evidence>
<evidence type="ECO:0000256" key="8">
    <source>
        <dbReference type="PROSITE-ProRule" id="PRU00042"/>
    </source>
</evidence>
<dbReference type="GO" id="GO:0003676">
    <property type="term" value="F:nucleic acid binding"/>
    <property type="evidence" value="ECO:0007669"/>
    <property type="project" value="InterPro"/>
</dbReference>
<evidence type="ECO:0000256" key="1">
    <source>
        <dbReference type="ARBA" id="ARBA00004496"/>
    </source>
</evidence>
<dbReference type="GO" id="GO:0008270">
    <property type="term" value="F:zinc ion binding"/>
    <property type="evidence" value="ECO:0007669"/>
    <property type="project" value="UniProtKB-KW"/>
</dbReference>
<keyword evidence="3" id="KW-0690">Ribosome biogenesis</keyword>
<dbReference type="EMBL" id="JACGWJ010000022">
    <property type="protein sequence ID" value="KAL0330116.1"/>
    <property type="molecule type" value="Genomic_DNA"/>
</dbReference>
<evidence type="ECO:0000256" key="3">
    <source>
        <dbReference type="ARBA" id="ARBA00022517"/>
    </source>
</evidence>
<dbReference type="Pfam" id="PF12756">
    <property type="entry name" value="zf-C2H2_2"/>
    <property type="match status" value="1"/>
</dbReference>
<dbReference type="AlphaFoldDB" id="A0AAW2MJ46"/>
<feature type="compositionally biased region" description="Acidic residues" evidence="9">
    <location>
        <begin position="164"/>
        <end position="175"/>
    </location>
</feature>
<dbReference type="PANTHER" id="PTHR13182:SF8">
    <property type="entry name" value="CYTOPLASMIC 60S SUBUNIT BIOGENESIS FACTOR ZNF622"/>
    <property type="match status" value="1"/>
</dbReference>
<dbReference type="PANTHER" id="PTHR13182">
    <property type="entry name" value="ZINC FINGER PROTEIN 622"/>
    <property type="match status" value="1"/>
</dbReference>
<dbReference type="SUPFAM" id="SSF57667">
    <property type="entry name" value="beta-beta-alpha zinc fingers"/>
    <property type="match status" value="3"/>
</dbReference>
<feature type="region of interest" description="Disordered" evidence="9">
    <location>
        <begin position="84"/>
        <end position="175"/>
    </location>
</feature>
<dbReference type="InterPro" id="IPR036236">
    <property type="entry name" value="Znf_C2H2_sf"/>
</dbReference>
<gene>
    <name evidence="11" type="ORF">Sradi_4998300</name>
</gene>
<dbReference type="GO" id="GO:0005737">
    <property type="term" value="C:cytoplasm"/>
    <property type="evidence" value="ECO:0007669"/>
    <property type="project" value="UniProtKB-SubCell"/>
</dbReference>
<dbReference type="PROSITE" id="PS50157">
    <property type="entry name" value="ZINC_FINGER_C2H2_2"/>
    <property type="match status" value="1"/>
</dbReference>
<dbReference type="GO" id="GO:0030687">
    <property type="term" value="C:preribosome, large subunit precursor"/>
    <property type="evidence" value="ECO:0007669"/>
    <property type="project" value="TreeGrafter"/>
</dbReference>
<name>A0AAW2MJ46_SESRA</name>
<evidence type="ECO:0000256" key="5">
    <source>
        <dbReference type="ARBA" id="ARBA00022737"/>
    </source>
</evidence>
<evidence type="ECO:0000256" key="7">
    <source>
        <dbReference type="ARBA" id="ARBA00034126"/>
    </source>
</evidence>
<dbReference type="InterPro" id="IPR041661">
    <property type="entry name" value="ZN622/Rei1/Reh1_Znf-C2H2"/>
</dbReference>